<organism evidence="1 2">
    <name type="scientific">Marinomonas aquimarina</name>
    <dbReference type="NCBI Taxonomy" id="295068"/>
    <lineage>
        <taxon>Bacteria</taxon>
        <taxon>Pseudomonadati</taxon>
        <taxon>Pseudomonadota</taxon>
        <taxon>Gammaproteobacteria</taxon>
        <taxon>Oceanospirillales</taxon>
        <taxon>Oceanospirillaceae</taxon>
        <taxon>Marinomonas</taxon>
    </lineage>
</organism>
<dbReference type="EMBL" id="FLOC01000018">
    <property type="protein sequence ID" value="SBS34621.1"/>
    <property type="molecule type" value="Genomic_DNA"/>
</dbReference>
<dbReference type="Proteomes" id="UP000092627">
    <property type="component" value="Unassembled WGS sequence"/>
</dbReference>
<keyword evidence="2" id="KW-1185">Reference proteome</keyword>
<evidence type="ECO:0000313" key="2">
    <source>
        <dbReference type="Proteomes" id="UP000092627"/>
    </source>
</evidence>
<gene>
    <name evidence="1" type="ORF">MAQ5080_02934</name>
</gene>
<sequence>MLKPQKPSPPEGGFDRTIEHLRCWCIVVHAPISFQENYMADSFGANLMAGQLSVDEASPESRFFMSPEHFSVAQVSGSRHVLNV</sequence>
<proteinExistence type="predicted"/>
<protein>
    <submittedName>
        <fullName evidence="1">Uncharacterized protein</fullName>
    </submittedName>
</protein>
<accession>A0A1A8TL74</accession>
<name>A0A1A8TL74_9GAMM</name>
<evidence type="ECO:0000313" key="1">
    <source>
        <dbReference type="EMBL" id="SBS34621.1"/>
    </source>
</evidence>
<dbReference type="STRING" id="295068.MAQ5080_02934"/>
<reference evidence="1 2" key="1">
    <citation type="submission" date="2016-06" db="EMBL/GenBank/DDBJ databases">
        <authorList>
            <person name="Kjaerup R.B."/>
            <person name="Dalgaard T.S."/>
            <person name="Juul-Madsen H.R."/>
        </authorList>
    </citation>
    <scope>NUCLEOTIDE SEQUENCE [LARGE SCALE GENOMIC DNA]</scope>
    <source>
        <strain evidence="1 2">CECT 5080</strain>
    </source>
</reference>
<dbReference type="AlphaFoldDB" id="A0A1A8TL74"/>